<dbReference type="Pfam" id="PF00440">
    <property type="entry name" value="TetR_N"/>
    <property type="match status" value="1"/>
</dbReference>
<gene>
    <name evidence="7" type="ORF">PQR62_10805</name>
</gene>
<dbReference type="SUPFAM" id="SSF48498">
    <property type="entry name" value="Tetracyclin repressor-like, C-terminal domain"/>
    <property type="match status" value="1"/>
</dbReference>
<dbReference type="EMBL" id="JAQQFM010000004">
    <property type="protein sequence ID" value="MFL9924757.1"/>
    <property type="molecule type" value="Genomic_DNA"/>
</dbReference>
<dbReference type="PROSITE" id="PS50977">
    <property type="entry name" value="HTH_TETR_2"/>
    <property type="match status" value="1"/>
</dbReference>
<dbReference type="InterPro" id="IPR009057">
    <property type="entry name" value="Homeodomain-like_sf"/>
</dbReference>
<feature type="domain" description="HTH tetR-type" evidence="6">
    <location>
        <begin position="14"/>
        <end position="74"/>
    </location>
</feature>
<evidence type="ECO:0000259" key="6">
    <source>
        <dbReference type="PROSITE" id="PS50977"/>
    </source>
</evidence>
<evidence type="ECO:0000313" key="8">
    <source>
        <dbReference type="Proteomes" id="UP001629246"/>
    </source>
</evidence>
<sequence length="212" mass="23192">MRSTSRNGEGSAANDDRSEVIAQLAEVFRTYGYEGASLTRITQGTGLGKGSLYHLFPGGKDEMAQAVLAHIDLWFELNVFAPLRENAAEADDDYPQRIAHMFDACGRYFLSGRKVCLVGAFALDSTRDRFADAVRGYFVRWAEALHAALLRAGHPSHEAAALTEDILGGIQGALVLARAVNQADIFTRTLERLQERVKRAAAAHAGQKRNKT</sequence>
<dbReference type="Pfam" id="PF21993">
    <property type="entry name" value="TetR_C_13_2"/>
    <property type="match status" value="1"/>
</dbReference>
<feature type="DNA-binding region" description="H-T-H motif" evidence="4">
    <location>
        <begin position="37"/>
        <end position="56"/>
    </location>
</feature>
<evidence type="ECO:0000256" key="5">
    <source>
        <dbReference type="SAM" id="Coils"/>
    </source>
</evidence>
<dbReference type="InterPro" id="IPR001647">
    <property type="entry name" value="HTH_TetR"/>
</dbReference>
<name>A0ABW9A8W0_9BURK</name>
<evidence type="ECO:0000256" key="2">
    <source>
        <dbReference type="ARBA" id="ARBA00023125"/>
    </source>
</evidence>
<evidence type="ECO:0000313" key="7">
    <source>
        <dbReference type="EMBL" id="MFL9924757.1"/>
    </source>
</evidence>
<protein>
    <submittedName>
        <fullName evidence="7">TetR/AcrR family transcriptional regulator</fullName>
    </submittedName>
</protein>
<proteinExistence type="predicted"/>
<reference evidence="7 8" key="1">
    <citation type="journal article" date="2024" name="Chem. Sci.">
        <title>Discovery of megapolipeptins by genome mining of a Burkholderiales bacteria collection.</title>
        <authorList>
            <person name="Paulo B.S."/>
            <person name="Recchia M.J.J."/>
            <person name="Lee S."/>
            <person name="Fergusson C.H."/>
            <person name="Romanowski S.B."/>
            <person name="Hernandez A."/>
            <person name="Krull N."/>
            <person name="Liu D.Y."/>
            <person name="Cavanagh H."/>
            <person name="Bos A."/>
            <person name="Gray C.A."/>
            <person name="Murphy B.T."/>
            <person name="Linington R.G."/>
            <person name="Eustaquio A.S."/>
        </authorList>
    </citation>
    <scope>NUCLEOTIDE SEQUENCE [LARGE SCALE GENOMIC DNA]</scope>
    <source>
        <strain evidence="7 8">RL21-008-BIB-A</strain>
    </source>
</reference>
<keyword evidence="5" id="KW-0175">Coiled coil</keyword>
<dbReference type="PANTHER" id="PTHR47506">
    <property type="entry name" value="TRANSCRIPTIONAL REGULATORY PROTEIN"/>
    <property type="match status" value="1"/>
</dbReference>
<evidence type="ECO:0000256" key="1">
    <source>
        <dbReference type="ARBA" id="ARBA00023015"/>
    </source>
</evidence>
<evidence type="ECO:0000256" key="4">
    <source>
        <dbReference type="PROSITE-ProRule" id="PRU00335"/>
    </source>
</evidence>
<dbReference type="PANTHER" id="PTHR47506:SF1">
    <property type="entry name" value="HTH-TYPE TRANSCRIPTIONAL REGULATOR YJDC"/>
    <property type="match status" value="1"/>
</dbReference>
<keyword evidence="2 4" id="KW-0238">DNA-binding</keyword>
<organism evidence="7 8">
    <name type="scientific">Herbaspirillum lusitanum</name>
    <dbReference type="NCBI Taxonomy" id="213312"/>
    <lineage>
        <taxon>Bacteria</taxon>
        <taxon>Pseudomonadati</taxon>
        <taxon>Pseudomonadota</taxon>
        <taxon>Betaproteobacteria</taxon>
        <taxon>Burkholderiales</taxon>
        <taxon>Oxalobacteraceae</taxon>
        <taxon>Herbaspirillum</taxon>
    </lineage>
</organism>
<feature type="coiled-coil region" evidence="5">
    <location>
        <begin position="176"/>
        <end position="210"/>
    </location>
</feature>
<dbReference type="Proteomes" id="UP001629246">
    <property type="component" value="Unassembled WGS sequence"/>
</dbReference>
<dbReference type="InterPro" id="IPR054156">
    <property type="entry name" value="YxaF_TetR_C"/>
</dbReference>
<dbReference type="RefSeq" id="WP_408157690.1">
    <property type="nucleotide sequence ID" value="NZ_JAQQFM010000004.1"/>
</dbReference>
<keyword evidence="8" id="KW-1185">Reference proteome</keyword>
<dbReference type="InterPro" id="IPR036271">
    <property type="entry name" value="Tet_transcr_reg_TetR-rel_C_sf"/>
</dbReference>
<dbReference type="SUPFAM" id="SSF46689">
    <property type="entry name" value="Homeodomain-like"/>
    <property type="match status" value="1"/>
</dbReference>
<accession>A0ABW9A8W0</accession>
<evidence type="ECO:0000256" key="3">
    <source>
        <dbReference type="ARBA" id="ARBA00023163"/>
    </source>
</evidence>
<comment type="caution">
    <text evidence="7">The sequence shown here is derived from an EMBL/GenBank/DDBJ whole genome shotgun (WGS) entry which is preliminary data.</text>
</comment>
<keyword evidence="1" id="KW-0805">Transcription regulation</keyword>
<dbReference type="Gene3D" id="1.10.357.10">
    <property type="entry name" value="Tetracycline Repressor, domain 2"/>
    <property type="match status" value="1"/>
</dbReference>
<keyword evidence="3" id="KW-0804">Transcription</keyword>